<evidence type="ECO:0000256" key="1">
    <source>
        <dbReference type="SAM" id="MobiDB-lite"/>
    </source>
</evidence>
<dbReference type="EMBL" id="BAABCM010000010">
    <property type="protein sequence ID" value="GAA3834148.1"/>
    <property type="molecule type" value="Genomic_DNA"/>
</dbReference>
<evidence type="ECO:0000313" key="3">
    <source>
        <dbReference type="Proteomes" id="UP001501624"/>
    </source>
</evidence>
<feature type="region of interest" description="Disordered" evidence="1">
    <location>
        <begin position="1"/>
        <end position="35"/>
    </location>
</feature>
<dbReference type="Pfam" id="PF19457">
    <property type="entry name" value="DUF5994"/>
    <property type="match status" value="1"/>
</dbReference>
<comment type="caution">
    <text evidence="2">The sequence shown here is derived from an EMBL/GenBank/DDBJ whole genome shotgun (WGS) entry which is preliminary data.</text>
</comment>
<feature type="region of interest" description="Disordered" evidence="1">
    <location>
        <begin position="124"/>
        <end position="156"/>
    </location>
</feature>
<organism evidence="2 3">
    <name type="scientific">Amycolatopsis tucumanensis</name>
    <dbReference type="NCBI Taxonomy" id="401106"/>
    <lineage>
        <taxon>Bacteria</taxon>
        <taxon>Bacillati</taxon>
        <taxon>Actinomycetota</taxon>
        <taxon>Actinomycetes</taxon>
        <taxon>Pseudonocardiales</taxon>
        <taxon>Pseudonocardiaceae</taxon>
        <taxon>Amycolatopsis</taxon>
    </lineage>
</organism>
<reference evidence="3" key="1">
    <citation type="journal article" date="2019" name="Int. J. Syst. Evol. Microbiol.">
        <title>The Global Catalogue of Microorganisms (GCM) 10K type strain sequencing project: providing services to taxonomists for standard genome sequencing and annotation.</title>
        <authorList>
            <consortium name="The Broad Institute Genomics Platform"/>
            <consortium name="The Broad Institute Genome Sequencing Center for Infectious Disease"/>
            <person name="Wu L."/>
            <person name="Ma J."/>
        </authorList>
    </citation>
    <scope>NUCLEOTIDE SEQUENCE [LARGE SCALE GENOMIC DNA]</scope>
    <source>
        <strain evidence="3">JCM 17017</strain>
    </source>
</reference>
<dbReference type="Proteomes" id="UP001501624">
    <property type="component" value="Unassembled WGS sequence"/>
</dbReference>
<feature type="compositionally biased region" description="Low complexity" evidence="1">
    <location>
        <begin position="1"/>
        <end position="18"/>
    </location>
</feature>
<keyword evidence="3" id="KW-1185">Reference proteome</keyword>
<accession>A0ABP7J528</accession>
<sequence>MTSGSPTSTTTPQQSGPGLRMTLKPEAPATGQVDGAWWPRSRDLSAELPALLAALTARLGAVERSTYHLDGWNPAGTKLATGGRTVRLDGFRSQRPGTVTLVGTGMRRLTLLVVPPETTDAAAAKAMRDASLPGGDDSVDSLIGDELRRTAPAARA</sequence>
<proteinExistence type="predicted"/>
<protein>
    <submittedName>
        <fullName evidence="2">Uncharacterized protein</fullName>
    </submittedName>
</protein>
<gene>
    <name evidence="2" type="ORF">GCM10022380_60630</name>
</gene>
<evidence type="ECO:0000313" key="2">
    <source>
        <dbReference type="EMBL" id="GAA3834148.1"/>
    </source>
</evidence>
<dbReference type="InterPro" id="IPR046036">
    <property type="entry name" value="DUF5994"/>
</dbReference>
<name>A0ABP7J528_9PSEU</name>